<proteinExistence type="predicted"/>
<dbReference type="EC" id="3.1.-.-" evidence="3"/>
<keyword evidence="3" id="KW-0378">Hydrolase</keyword>
<organism evidence="3 5">
    <name type="scientific">Moraxella equi</name>
    <dbReference type="NCBI Taxonomy" id="60442"/>
    <lineage>
        <taxon>Bacteria</taxon>
        <taxon>Pseudomonadati</taxon>
        <taxon>Pseudomonadota</taxon>
        <taxon>Gammaproteobacteria</taxon>
        <taxon>Moraxellales</taxon>
        <taxon>Moraxellaceae</taxon>
        <taxon>Moraxella</taxon>
    </lineage>
</organism>
<dbReference type="InterPro" id="IPR052919">
    <property type="entry name" value="TA_system_RNase"/>
</dbReference>
<gene>
    <name evidence="2" type="ORF">B5J93_07215</name>
    <name evidence="3" type="ORF">NCTC11012_01759</name>
</gene>
<evidence type="ECO:0000313" key="5">
    <source>
        <dbReference type="Proteomes" id="UP000254618"/>
    </source>
</evidence>
<dbReference type="Proteomes" id="UP000254618">
    <property type="component" value="Unassembled WGS sequence"/>
</dbReference>
<reference evidence="3 5" key="2">
    <citation type="submission" date="2018-06" db="EMBL/GenBank/DDBJ databases">
        <authorList>
            <consortium name="Pathogen Informatics"/>
            <person name="Doyle S."/>
        </authorList>
    </citation>
    <scope>NUCLEOTIDE SEQUENCE [LARGE SCALE GENOMIC DNA]</scope>
    <source>
        <strain evidence="3 5">NCTC11012</strain>
    </source>
</reference>
<dbReference type="InterPro" id="IPR029060">
    <property type="entry name" value="PIN-like_dom_sf"/>
</dbReference>
<dbReference type="GO" id="GO:0016787">
    <property type="term" value="F:hydrolase activity"/>
    <property type="evidence" value="ECO:0007669"/>
    <property type="project" value="UniProtKB-KW"/>
</dbReference>
<dbReference type="AlphaFoldDB" id="A0A378QRH5"/>
<dbReference type="EMBL" id="MXAP01000069">
    <property type="protein sequence ID" value="OPH38010.1"/>
    <property type="molecule type" value="Genomic_DNA"/>
</dbReference>
<reference evidence="2 4" key="1">
    <citation type="submission" date="2017-03" db="EMBL/GenBank/DDBJ databases">
        <title>Draft genome sequence of Moraxella equi CCUG 4950T type strain.</title>
        <authorList>
            <person name="Salva-Serra F."/>
            <person name="Engstrom-Jakobsson H."/>
            <person name="Thorell K."/>
            <person name="Jaen-Luchoro D."/>
            <person name="Gonzales-Siles L."/>
            <person name="Karlsson R."/>
            <person name="Yazdan S."/>
            <person name="Boulund F."/>
            <person name="Johnning A."/>
            <person name="Engstrand L."/>
            <person name="Kristiansson E."/>
            <person name="Moore E."/>
        </authorList>
    </citation>
    <scope>NUCLEOTIDE SEQUENCE [LARGE SCALE GENOMIC DNA]</scope>
    <source>
        <strain evidence="2 4">CCUG 4950</strain>
    </source>
</reference>
<feature type="domain" description="PIN" evidence="1">
    <location>
        <begin position="3"/>
        <end position="120"/>
    </location>
</feature>
<dbReference type="CDD" id="cd09872">
    <property type="entry name" value="PIN_Sll0205-like"/>
    <property type="match status" value="1"/>
</dbReference>
<dbReference type="Pfam" id="PF01850">
    <property type="entry name" value="PIN"/>
    <property type="match status" value="1"/>
</dbReference>
<keyword evidence="4" id="KW-1185">Reference proteome</keyword>
<dbReference type="Proteomes" id="UP000190777">
    <property type="component" value="Unassembled WGS sequence"/>
</dbReference>
<sequence>MNIIMDTHIFYWYVNQIDDRLPKSIKNQLDNADRLFVSSATCFEMSWLVQKGRIELNIPYLTWFDRVQNYTDIEFLDITPQIAHVATALPEHHKDPMDRLIIATSIIYECYLASVDTKFPLYNELKGRLIS</sequence>
<dbReference type="PANTHER" id="PTHR36173:SF1">
    <property type="entry name" value="RIBONUCLEASE VAPC22"/>
    <property type="match status" value="1"/>
</dbReference>
<evidence type="ECO:0000313" key="3">
    <source>
        <dbReference type="EMBL" id="STZ03506.1"/>
    </source>
</evidence>
<dbReference type="Gene3D" id="3.40.50.1010">
    <property type="entry name" value="5'-nuclease"/>
    <property type="match status" value="1"/>
</dbReference>
<dbReference type="PANTHER" id="PTHR36173">
    <property type="entry name" value="RIBONUCLEASE VAPC16-RELATED"/>
    <property type="match status" value="1"/>
</dbReference>
<accession>A0A378QRH5</accession>
<dbReference type="EMBL" id="UGQF01000001">
    <property type="protein sequence ID" value="STZ03506.1"/>
    <property type="molecule type" value="Genomic_DNA"/>
</dbReference>
<name>A0A378QRH5_9GAMM</name>
<dbReference type="InterPro" id="IPR041705">
    <property type="entry name" value="PIN_Sll0205"/>
</dbReference>
<dbReference type="InterPro" id="IPR002716">
    <property type="entry name" value="PIN_dom"/>
</dbReference>
<protein>
    <submittedName>
        <fullName evidence="3">Ribonuclease VapC22</fullName>
        <ecNumber evidence="3">3.1.-.-</ecNumber>
    </submittedName>
    <submittedName>
        <fullName evidence="2">Twitching motility protein PilT</fullName>
    </submittedName>
</protein>
<evidence type="ECO:0000313" key="4">
    <source>
        <dbReference type="Proteomes" id="UP000190777"/>
    </source>
</evidence>
<dbReference type="SUPFAM" id="SSF88723">
    <property type="entry name" value="PIN domain-like"/>
    <property type="match status" value="1"/>
</dbReference>
<evidence type="ECO:0000313" key="2">
    <source>
        <dbReference type="EMBL" id="OPH38010.1"/>
    </source>
</evidence>
<evidence type="ECO:0000259" key="1">
    <source>
        <dbReference type="Pfam" id="PF01850"/>
    </source>
</evidence>
<dbReference type="RefSeq" id="WP_079325775.1">
    <property type="nucleotide sequence ID" value="NZ_MXAP01000069.1"/>
</dbReference>